<protein>
    <submittedName>
        <fullName evidence="8">Amino acid decarboxylase</fullName>
    </submittedName>
</protein>
<keyword evidence="9" id="KW-1185">Reference proteome</keyword>
<dbReference type="PROSITE" id="PS00392">
    <property type="entry name" value="DDC_GAD_HDC_YDC"/>
    <property type="match status" value="1"/>
</dbReference>
<dbReference type="InterPro" id="IPR015424">
    <property type="entry name" value="PyrdxlP-dep_Trfase"/>
</dbReference>
<dbReference type="RefSeq" id="WP_045315710.1">
    <property type="nucleotide sequence ID" value="NZ_JYJG01000292.1"/>
</dbReference>
<dbReference type="Pfam" id="PF00282">
    <property type="entry name" value="Pyridoxal_deC"/>
    <property type="match status" value="1"/>
</dbReference>
<dbReference type="PANTHER" id="PTHR45677">
    <property type="entry name" value="GLUTAMATE DECARBOXYLASE-RELATED"/>
    <property type="match status" value="1"/>
</dbReference>
<evidence type="ECO:0000256" key="3">
    <source>
        <dbReference type="ARBA" id="ARBA00022793"/>
    </source>
</evidence>
<dbReference type="PATRIC" id="fig|68170.10.peg.8671"/>
<proteinExistence type="inferred from homology"/>
<evidence type="ECO:0000313" key="9">
    <source>
        <dbReference type="Proteomes" id="UP000033393"/>
    </source>
</evidence>
<comment type="similarity">
    <text evidence="2 7">Belongs to the group II decarboxylase family.</text>
</comment>
<dbReference type="SUPFAM" id="SSF53383">
    <property type="entry name" value="PLP-dependent transferases"/>
    <property type="match status" value="1"/>
</dbReference>
<evidence type="ECO:0000256" key="7">
    <source>
        <dbReference type="RuleBase" id="RU000382"/>
    </source>
</evidence>
<gene>
    <name evidence="8" type="ORF">UK23_33395</name>
</gene>
<comment type="cofactor">
    <cofactor evidence="1 6 7">
        <name>pyridoxal 5'-phosphate</name>
        <dbReference type="ChEBI" id="CHEBI:597326"/>
    </cofactor>
</comment>
<reference evidence="8" key="1">
    <citation type="submission" date="2015-02" db="EMBL/GenBank/DDBJ databases">
        <authorList>
            <person name="Ju K.-S."/>
            <person name="Doroghazi J.R."/>
            <person name="Metcalf W."/>
        </authorList>
    </citation>
    <scope>NUCLEOTIDE SEQUENCE [LARGE SCALE GENOMIC DNA]</scope>
    <source>
        <strain evidence="8">NRRL B-16140</strain>
    </source>
</reference>
<dbReference type="Proteomes" id="UP000033393">
    <property type="component" value="Unassembled WGS sequence"/>
</dbReference>
<evidence type="ECO:0000256" key="4">
    <source>
        <dbReference type="ARBA" id="ARBA00022898"/>
    </source>
</evidence>
<dbReference type="AlphaFoldDB" id="A0A0F0GIT6"/>
<evidence type="ECO:0000256" key="2">
    <source>
        <dbReference type="ARBA" id="ARBA00009533"/>
    </source>
</evidence>
<accession>A0A0F0GIT6</accession>
<evidence type="ECO:0000256" key="6">
    <source>
        <dbReference type="PIRSR" id="PIRSR602129-50"/>
    </source>
</evidence>
<dbReference type="InterPro" id="IPR015421">
    <property type="entry name" value="PyrdxlP-dep_Trfase_major"/>
</dbReference>
<dbReference type="InterPro" id="IPR002129">
    <property type="entry name" value="PyrdxlP-dep_de-COase"/>
</dbReference>
<dbReference type="GO" id="GO:0005737">
    <property type="term" value="C:cytoplasm"/>
    <property type="evidence" value="ECO:0007669"/>
    <property type="project" value="TreeGrafter"/>
</dbReference>
<sequence length="485" mass="50622">MSAHNGFRLASGPRGAEQLGGLLAVALRGMETGVLERGGPLPAGGPAVVSAALAAAGGGTGRLPREGIGEERALEEMSRLLGLGSADPAHPHCAAHLVCSSLAVSVAADVVASALNPSMDVWELAPMASEIERDFTTGIAGLCYPAESSPDAVVTSGGTESNLLALLLARTLIEGDLQVVCGANAHHSVTRAAWILGLPTPVVVACEDDRMVPAALEAALEPLGSSTLVVATAGTTNTGRIDPLPEIAETCRRFGARLHVDAAYGGLALCSEELSRRLKGIELADSVTLDMHKFGWQSIAAGLLATRNARDLGALKISADYINASDDVDAGLPDLLGRSIWTSRRADAFRMAVTMSALGTDGLGRMVEHCCTTAQEVAAEIDRRPGLRLWKRPSLSTVLFRPTVLDDLPSTAGDALVGRIRRELLNRGTAIVGRAALPDTKDGHRKLWLKLTLLHPNASGADYRPLLDQVVAIAAQEQAGLVESR</sequence>
<dbReference type="Gene3D" id="3.90.1150.170">
    <property type="match status" value="2"/>
</dbReference>
<organism evidence="8 9">
    <name type="scientific">Lentzea aerocolonigenes</name>
    <name type="common">Lechevalieria aerocolonigenes</name>
    <name type="synonym">Saccharothrix aerocolonigenes</name>
    <dbReference type="NCBI Taxonomy" id="68170"/>
    <lineage>
        <taxon>Bacteria</taxon>
        <taxon>Bacillati</taxon>
        <taxon>Actinomycetota</taxon>
        <taxon>Actinomycetes</taxon>
        <taxon>Pseudonocardiales</taxon>
        <taxon>Pseudonocardiaceae</taxon>
        <taxon>Lentzea</taxon>
    </lineage>
</organism>
<dbReference type="Gene3D" id="3.40.640.10">
    <property type="entry name" value="Type I PLP-dependent aspartate aminotransferase-like (Major domain)"/>
    <property type="match status" value="1"/>
</dbReference>
<evidence type="ECO:0000256" key="5">
    <source>
        <dbReference type="ARBA" id="ARBA00023239"/>
    </source>
</evidence>
<keyword evidence="5 7" id="KW-0456">Lyase</keyword>
<dbReference type="GO" id="GO:0030170">
    <property type="term" value="F:pyridoxal phosphate binding"/>
    <property type="evidence" value="ECO:0007669"/>
    <property type="project" value="InterPro"/>
</dbReference>
<feature type="modified residue" description="N6-(pyridoxal phosphate)lysine" evidence="6">
    <location>
        <position position="293"/>
    </location>
</feature>
<dbReference type="GO" id="GO:0004058">
    <property type="term" value="F:aromatic-L-amino-acid decarboxylase activity"/>
    <property type="evidence" value="ECO:0007669"/>
    <property type="project" value="UniProtKB-ARBA"/>
</dbReference>
<keyword evidence="4 6" id="KW-0663">Pyridoxal phosphate</keyword>
<evidence type="ECO:0000256" key="1">
    <source>
        <dbReference type="ARBA" id="ARBA00001933"/>
    </source>
</evidence>
<dbReference type="GO" id="GO:0019752">
    <property type="term" value="P:carboxylic acid metabolic process"/>
    <property type="evidence" value="ECO:0007669"/>
    <property type="project" value="InterPro"/>
</dbReference>
<dbReference type="OrthoDB" id="3335676at2"/>
<dbReference type="PANTHER" id="PTHR45677:SF8">
    <property type="entry name" value="CYSTEINE SULFINIC ACID DECARBOXYLASE"/>
    <property type="match status" value="1"/>
</dbReference>
<keyword evidence="3" id="KW-0210">Decarboxylase</keyword>
<dbReference type="EMBL" id="JYJG01000292">
    <property type="protein sequence ID" value="KJK43414.1"/>
    <property type="molecule type" value="Genomic_DNA"/>
</dbReference>
<evidence type="ECO:0000313" key="8">
    <source>
        <dbReference type="EMBL" id="KJK43414.1"/>
    </source>
</evidence>
<name>A0A0F0GIT6_LENAE</name>
<comment type="caution">
    <text evidence="8">The sequence shown here is derived from an EMBL/GenBank/DDBJ whole genome shotgun (WGS) entry which is preliminary data.</text>
</comment>
<dbReference type="InterPro" id="IPR021115">
    <property type="entry name" value="Pyridoxal-P_BS"/>
</dbReference>